<dbReference type="InterPro" id="IPR008254">
    <property type="entry name" value="Flavodoxin/NO_synth"/>
</dbReference>
<sequence>MTSSEEKAKSVQVFYASQTGNAESIARNIHKEAVKKGFDSQVYVLNDHEKVGFENVRVGVFVVSTTGDGDPPDNATKFWRVLRRKTRGLKNSKDGANGSSSASLYPNLKYAILGLGDTNYSNFCNTAKVLDSQLKKTGAKEFYPKGLADDGTGLEETVDPWIEKLWDALGKVVELKSESKSDDGGLHKAVSRLKLRDEDSASELSQSVHSEHLPNPQPFFVDYSGMKDIKALTGTPKLPTQSCNMVDAPLSGSELQRNSSSNSASSIDLLAFARDKVVSEYPEFIIPKKGNGTAGDVVESFVPRTGSTPTFLATITSAESLTTELKKDVKRTLLLELDLGETGRKLVNGKWRAGDSFGIWAPNDRLLVTAILDKLGVEVSDMEKPIRLSPIGSDGKNVEHEGSKLPSHLSLFEHTTTTLFELYQWAVDLTSGTGLMKKQLIRYLASACTQVDDRDRLLYLCSRQGLKEWSKFRDQAPRLLDILQAFPSCHPDPVFLIELLPPLVPRAYSIASTPQTTSSSRNGSWKFAFNIVKYQTQVVDPSTNKMIAVSREGLCTPWLDHITGNIAPKTKLSNLKIQIPVFLRARQNDFFLPSPAESGDESPSRPIIMIGPGTGIAAFIGFLEQATNERLCENTDSPPKEPEMILFYGCRYWDHDFLFQSKLEEFKSKGPLSDLYISLSRDEVKSHTFKSLTGSFKSKYVQHEMARPEVAKNLCKLIVDKDALIYVCGDAQGMGKDVNNALADIIFEYLLENPKKANELLSDIHDPGNGMGKDLARQDAEQNVTKIQILQLLMKWIQTKKYRRDLWA</sequence>
<dbReference type="Pfam" id="PF00258">
    <property type="entry name" value="Flavodoxin_1"/>
    <property type="match status" value="1"/>
</dbReference>
<dbReference type="EC" id="1.16.1.8" evidence="11"/>
<dbReference type="InterPro" id="IPR017927">
    <property type="entry name" value="FAD-bd_FR_type"/>
</dbReference>
<evidence type="ECO:0000256" key="13">
    <source>
        <dbReference type="SAM" id="MobiDB-lite"/>
    </source>
</evidence>
<dbReference type="PROSITE" id="PS51384">
    <property type="entry name" value="FAD_FR"/>
    <property type="match status" value="1"/>
</dbReference>
<dbReference type="Gene3D" id="1.20.990.10">
    <property type="entry name" value="NADPH-cytochrome p450 Reductase, Chain A, domain 3"/>
    <property type="match status" value="1"/>
</dbReference>
<evidence type="ECO:0000256" key="5">
    <source>
        <dbReference type="ARBA" id="ARBA00022643"/>
    </source>
</evidence>
<dbReference type="InterPro" id="IPR039261">
    <property type="entry name" value="FNR_nucleotide-bd"/>
</dbReference>
<dbReference type="GO" id="GO:0030586">
    <property type="term" value="F:[methionine synthase] reductase (NADPH) activity"/>
    <property type="evidence" value="ECO:0007669"/>
    <property type="project" value="UniProtKB-EC"/>
</dbReference>
<evidence type="ECO:0000256" key="11">
    <source>
        <dbReference type="ARBA" id="ARBA00039088"/>
    </source>
</evidence>
<accession>A0A9W7ZY62</accession>
<keyword evidence="7" id="KW-0274">FAD</keyword>
<evidence type="ECO:0000256" key="12">
    <source>
        <dbReference type="ARBA" id="ARBA00040659"/>
    </source>
</evidence>
<feature type="domain" description="FAD-binding FR-type" evidence="15">
    <location>
        <begin position="308"/>
        <end position="593"/>
    </location>
</feature>
<dbReference type="OrthoDB" id="1856718at2759"/>
<comment type="caution">
    <text evidence="16">The sequence shown here is derived from an EMBL/GenBank/DDBJ whole genome shotgun (WGS) entry which is preliminary data.</text>
</comment>
<evidence type="ECO:0000256" key="7">
    <source>
        <dbReference type="ARBA" id="ARBA00022827"/>
    </source>
</evidence>
<keyword evidence="5" id="KW-0288">FMN</keyword>
<evidence type="ECO:0000256" key="9">
    <source>
        <dbReference type="ARBA" id="ARBA00023002"/>
    </source>
</evidence>
<dbReference type="Gene3D" id="3.40.50.360">
    <property type="match status" value="1"/>
</dbReference>
<evidence type="ECO:0000313" key="16">
    <source>
        <dbReference type="EMBL" id="KAJ1916589.1"/>
    </source>
</evidence>
<dbReference type="InterPro" id="IPR001709">
    <property type="entry name" value="Flavoprot_Pyr_Nucl_cyt_Rdtase"/>
</dbReference>
<keyword evidence="6" id="KW-0949">S-adenosyl-L-methionine</keyword>
<dbReference type="GO" id="GO:0010181">
    <property type="term" value="F:FMN binding"/>
    <property type="evidence" value="ECO:0007669"/>
    <property type="project" value="InterPro"/>
</dbReference>
<keyword evidence="8" id="KW-0521">NADP</keyword>
<evidence type="ECO:0000256" key="3">
    <source>
        <dbReference type="ARBA" id="ARBA00022605"/>
    </source>
</evidence>
<dbReference type="InterPro" id="IPR003097">
    <property type="entry name" value="CysJ-like_FAD-binding"/>
</dbReference>
<dbReference type="FunFam" id="3.40.50.360:FF:000059">
    <property type="entry name" value="5-methyltetrahydrofolate-homocysteine methyltransferase reductase"/>
    <property type="match status" value="1"/>
</dbReference>
<dbReference type="InterPro" id="IPR023173">
    <property type="entry name" value="NADPH_Cyt_P450_Rdtase_alpha"/>
</dbReference>
<dbReference type="SUPFAM" id="SSF63380">
    <property type="entry name" value="Riboflavin synthase domain-like"/>
    <property type="match status" value="1"/>
</dbReference>
<keyword evidence="3" id="KW-0028">Amino-acid biosynthesis</keyword>
<keyword evidence="10" id="KW-0486">Methionine biosynthesis</keyword>
<feature type="domain" description="Flavodoxin-like" evidence="14">
    <location>
        <begin position="11"/>
        <end position="166"/>
    </location>
</feature>
<evidence type="ECO:0000256" key="10">
    <source>
        <dbReference type="ARBA" id="ARBA00023167"/>
    </source>
</evidence>
<dbReference type="AlphaFoldDB" id="A0A9W7ZY62"/>
<dbReference type="InterPro" id="IPR029039">
    <property type="entry name" value="Flavoprotein-like_sf"/>
</dbReference>
<dbReference type="PRINTS" id="PR00371">
    <property type="entry name" value="FPNCR"/>
</dbReference>
<dbReference type="Pfam" id="PF00175">
    <property type="entry name" value="NAD_binding_1"/>
    <property type="match status" value="1"/>
</dbReference>
<feature type="region of interest" description="Disordered" evidence="13">
    <location>
        <begin position="197"/>
        <end position="216"/>
    </location>
</feature>
<dbReference type="PROSITE" id="PS50902">
    <property type="entry name" value="FLAVODOXIN_LIKE"/>
    <property type="match status" value="1"/>
</dbReference>
<evidence type="ECO:0000256" key="4">
    <source>
        <dbReference type="ARBA" id="ARBA00022630"/>
    </source>
</evidence>
<evidence type="ECO:0000313" key="17">
    <source>
        <dbReference type="Proteomes" id="UP001150538"/>
    </source>
</evidence>
<dbReference type="Pfam" id="PF00667">
    <property type="entry name" value="FAD_binding_1"/>
    <property type="match status" value="1"/>
</dbReference>
<gene>
    <name evidence="16" type="ORF">H4219_003708</name>
</gene>
<dbReference type="Proteomes" id="UP001150538">
    <property type="component" value="Unassembled WGS sequence"/>
</dbReference>
<dbReference type="Gene3D" id="2.40.30.10">
    <property type="entry name" value="Translation factors"/>
    <property type="match status" value="1"/>
</dbReference>
<evidence type="ECO:0000256" key="8">
    <source>
        <dbReference type="ARBA" id="ARBA00022857"/>
    </source>
</evidence>
<dbReference type="GO" id="GO:0050660">
    <property type="term" value="F:flavin adenine dinucleotide binding"/>
    <property type="evidence" value="ECO:0007669"/>
    <property type="project" value="TreeGrafter"/>
</dbReference>
<dbReference type="GO" id="GO:0005829">
    <property type="term" value="C:cytosol"/>
    <property type="evidence" value="ECO:0007669"/>
    <property type="project" value="TreeGrafter"/>
</dbReference>
<evidence type="ECO:0000259" key="15">
    <source>
        <dbReference type="PROSITE" id="PS51384"/>
    </source>
</evidence>
<dbReference type="Gene3D" id="3.40.50.80">
    <property type="entry name" value="Nucleotide-binding domain of ferredoxin-NADP reductase (FNR) module"/>
    <property type="match status" value="1"/>
</dbReference>
<comment type="cofactor">
    <cofactor evidence="1">
        <name>FMN</name>
        <dbReference type="ChEBI" id="CHEBI:58210"/>
    </cofactor>
</comment>
<dbReference type="PANTHER" id="PTHR19384:SF84">
    <property type="entry name" value="METHIONINE SYNTHASE REDUCTASE"/>
    <property type="match status" value="1"/>
</dbReference>
<dbReference type="SUPFAM" id="SSF52343">
    <property type="entry name" value="Ferredoxin reductase-like, C-terminal NADP-linked domain"/>
    <property type="match status" value="1"/>
</dbReference>
<name>A0A9W7ZY62_9FUNG</name>
<organism evidence="16 17">
    <name type="scientific">Mycoemilia scoparia</name>
    <dbReference type="NCBI Taxonomy" id="417184"/>
    <lineage>
        <taxon>Eukaryota</taxon>
        <taxon>Fungi</taxon>
        <taxon>Fungi incertae sedis</taxon>
        <taxon>Zoopagomycota</taxon>
        <taxon>Kickxellomycotina</taxon>
        <taxon>Kickxellomycetes</taxon>
        <taxon>Kickxellales</taxon>
        <taxon>Kickxellaceae</taxon>
        <taxon>Mycoemilia</taxon>
    </lineage>
</organism>
<dbReference type="GO" id="GO:0009086">
    <property type="term" value="P:methionine biosynthetic process"/>
    <property type="evidence" value="ECO:0007669"/>
    <property type="project" value="UniProtKB-KW"/>
</dbReference>
<keyword evidence="17" id="KW-1185">Reference proteome</keyword>
<dbReference type="GO" id="GO:0050667">
    <property type="term" value="P:homocysteine metabolic process"/>
    <property type="evidence" value="ECO:0007669"/>
    <property type="project" value="TreeGrafter"/>
</dbReference>
<protein>
    <recommendedName>
        <fullName evidence="12">Methionine synthase reductase</fullName>
        <ecNumber evidence="11">1.16.1.8</ecNumber>
    </recommendedName>
</protein>
<dbReference type="InterPro" id="IPR017938">
    <property type="entry name" value="Riboflavin_synthase-like_b-brl"/>
</dbReference>
<dbReference type="PRINTS" id="PR00369">
    <property type="entry name" value="FLAVODOXIN"/>
</dbReference>
<dbReference type="InterPro" id="IPR001433">
    <property type="entry name" value="OxRdtase_FAD/NAD-bd"/>
</dbReference>
<keyword evidence="9" id="KW-0560">Oxidoreductase</keyword>
<comment type="cofactor">
    <cofactor evidence="2">
        <name>FAD</name>
        <dbReference type="ChEBI" id="CHEBI:57692"/>
    </cofactor>
</comment>
<dbReference type="PANTHER" id="PTHR19384">
    <property type="entry name" value="NITRIC OXIDE SYNTHASE-RELATED"/>
    <property type="match status" value="1"/>
</dbReference>
<evidence type="ECO:0000256" key="2">
    <source>
        <dbReference type="ARBA" id="ARBA00001974"/>
    </source>
</evidence>
<reference evidence="16" key="1">
    <citation type="submission" date="2022-07" db="EMBL/GenBank/DDBJ databases">
        <title>Phylogenomic reconstructions and comparative analyses of Kickxellomycotina fungi.</title>
        <authorList>
            <person name="Reynolds N.K."/>
            <person name="Stajich J.E."/>
            <person name="Barry K."/>
            <person name="Grigoriev I.V."/>
            <person name="Crous P."/>
            <person name="Smith M.E."/>
        </authorList>
    </citation>
    <scope>NUCLEOTIDE SEQUENCE</scope>
    <source>
        <strain evidence="16">NBRC 100468</strain>
    </source>
</reference>
<evidence type="ECO:0000256" key="6">
    <source>
        <dbReference type="ARBA" id="ARBA00022691"/>
    </source>
</evidence>
<dbReference type="EMBL" id="JANBPU010000098">
    <property type="protein sequence ID" value="KAJ1916589.1"/>
    <property type="molecule type" value="Genomic_DNA"/>
</dbReference>
<keyword evidence="4" id="KW-0285">Flavoprotein</keyword>
<evidence type="ECO:0000256" key="1">
    <source>
        <dbReference type="ARBA" id="ARBA00001917"/>
    </source>
</evidence>
<dbReference type="InterPro" id="IPR001094">
    <property type="entry name" value="Flavdoxin-like"/>
</dbReference>
<proteinExistence type="predicted"/>
<dbReference type="SUPFAM" id="SSF52218">
    <property type="entry name" value="Flavoproteins"/>
    <property type="match status" value="1"/>
</dbReference>
<evidence type="ECO:0000259" key="14">
    <source>
        <dbReference type="PROSITE" id="PS50902"/>
    </source>
</evidence>